<dbReference type="OrthoDB" id="3260348at2759"/>
<dbReference type="InterPro" id="IPR011990">
    <property type="entry name" value="TPR-like_helical_dom_sf"/>
</dbReference>
<dbReference type="Proteomes" id="UP000076727">
    <property type="component" value="Unassembled WGS sequence"/>
</dbReference>
<accession>A0A165QJT7</accession>
<dbReference type="EMBL" id="KV429057">
    <property type="protein sequence ID" value="KZT69570.1"/>
    <property type="molecule type" value="Genomic_DNA"/>
</dbReference>
<dbReference type="PANTHER" id="PTHR19959">
    <property type="entry name" value="KINESIN LIGHT CHAIN"/>
    <property type="match status" value="1"/>
</dbReference>
<dbReference type="Gene3D" id="1.25.40.10">
    <property type="entry name" value="Tetratricopeptide repeat domain"/>
    <property type="match status" value="2"/>
</dbReference>
<dbReference type="InterPro" id="IPR024983">
    <property type="entry name" value="CHAT_dom"/>
</dbReference>
<protein>
    <recommendedName>
        <fullName evidence="1">CHAT domain-containing protein</fullName>
    </recommendedName>
</protein>
<dbReference type="AlphaFoldDB" id="A0A165QJT7"/>
<name>A0A165QJT7_9APHY</name>
<proteinExistence type="predicted"/>
<gene>
    <name evidence="2" type="ORF">DAEQUDRAFT_710102</name>
</gene>
<evidence type="ECO:0000259" key="1">
    <source>
        <dbReference type="Pfam" id="PF12770"/>
    </source>
</evidence>
<organism evidence="2 3">
    <name type="scientific">Daedalea quercina L-15889</name>
    <dbReference type="NCBI Taxonomy" id="1314783"/>
    <lineage>
        <taxon>Eukaryota</taxon>
        <taxon>Fungi</taxon>
        <taxon>Dikarya</taxon>
        <taxon>Basidiomycota</taxon>
        <taxon>Agaricomycotina</taxon>
        <taxon>Agaricomycetes</taxon>
        <taxon>Polyporales</taxon>
        <taxon>Fomitopsis</taxon>
    </lineage>
</organism>
<sequence>MVASAKLILTFSDIRVECKTKHPLLSNSPQLFVELRHADSEEVVDRTAAVDSEQNGEPPSWAWADGITVQGIFSLVELMVVLKQESSRQDMASIDVSLFELQSFPVNHRFIRELYEVDEDGPSLLMTAICNVVVLELFEDPNPLPPPTSPSSETQLRHTSYAPGLQTDYSDVEAYRMISDAFTQEEIVDMIYSYTDIMHLPDSDPDKASRLHAIGLLLHVQYRLHGDVYHIQDAVTAQETATSLLPDSHADKPAWLMALGKSLHALFQKRGFEDIILRSISAFRKAVTLTPNGDAERPDRLAKLAAALYVHYTCFYGLAYLQEALELMDEVTMNNSEHLNLASWLSAEAAMHLALFQHLGHMNDLDNSIGCYEVALQNLHNTHADKAYYLSQAGSAFHTRFRRLGRLPDIERALVLHKQAVEMTLKPDVKADRLVVLANALHSAYGFNKNIVNLENGIKAARSAVEMTDQQHPRRSSMLNTLAKLLREHFEIERDTEDIDEAVNILKHEAHMTPTDHPEFKVATMELGLALMSRFQHQHKVADIARAIEEFKDTLLLTSINDPMRPAMLINLGDAMVAQYTITLKLSNIESAVEHFSTATTSGLGAPAIRLSSAMKWATTLQKYGLSSPLTAYKHALDLLSQVAWLGLPMTDRYAQIMPYNDLVCNAAATAIKEGCYDTALEWLEQGRSIVWGQILQLRSTVDELNLNNPDLAQRFIEVSKELEILSNPQLQIPQEHSLSVEESEQRHRSLAQTWEHLVEQIQHLEGFEDFLRPQTATQLMKAALHGPVVLINISEQSCDALILMPQSDVLQHVALTDFSMSIAKSLQLELHEYLENAGINVRKERAAKQVRISDRETVGFSEILTTLWRLVVFPIIEKMGLQAVESDALPHIFWCLTGPLTFLPLHAAGLYESRQPNLKLSDFAISSYTPSLTALLVRIHWVPVNEPRLLVVCQTCTPGQAPLYAAEAEVKAIRQCMGQCDSLAIEVLSDDAATVEKTVSSMEDCNWLHLACHGVQDMNAPTSSAILLWDGKLTLAEVIKKSLSKAELAFLSACETATGDNKLSEEAIHLAAGMLLSGFKGVIATMWSIQDEDGPVMAKEVYTQLLDGRMPNAMRAAHALHDAVLRLQEQGASFERWVPFIHMGI</sequence>
<feature type="domain" description="CHAT" evidence="1">
    <location>
        <begin position="863"/>
        <end position="1145"/>
    </location>
</feature>
<evidence type="ECO:0000313" key="2">
    <source>
        <dbReference type="EMBL" id="KZT69570.1"/>
    </source>
</evidence>
<dbReference type="PANTHER" id="PTHR19959:SF119">
    <property type="entry name" value="FUNGAL LIPASE-LIKE DOMAIN-CONTAINING PROTEIN"/>
    <property type="match status" value="1"/>
</dbReference>
<keyword evidence="3" id="KW-1185">Reference proteome</keyword>
<dbReference type="STRING" id="1314783.A0A165QJT7"/>
<evidence type="ECO:0000313" key="3">
    <source>
        <dbReference type="Proteomes" id="UP000076727"/>
    </source>
</evidence>
<dbReference type="Pfam" id="PF12770">
    <property type="entry name" value="CHAT"/>
    <property type="match status" value="1"/>
</dbReference>
<reference evidence="2 3" key="1">
    <citation type="journal article" date="2016" name="Mol. Biol. Evol.">
        <title>Comparative Genomics of Early-Diverging Mushroom-Forming Fungi Provides Insights into the Origins of Lignocellulose Decay Capabilities.</title>
        <authorList>
            <person name="Nagy L.G."/>
            <person name="Riley R."/>
            <person name="Tritt A."/>
            <person name="Adam C."/>
            <person name="Daum C."/>
            <person name="Floudas D."/>
            <person name="Sun H."/>
            <person name="Yadav J.S."/>
            <person name="Pangilinan J."/>
            <person name="Larsson K.H."/>
            <person name="Matsuura K."/>
            <person name="Barry K."/>
            <person name="Labutti K."/>
            <person name="Kuo R."/>
            <person name="Ohm R.A."/>
            <person name="Bhattacharya S.S."/>
            <person name="Shirouzu T."/>
            <person name="Yoshinaga Y."/>
            <person name="Martin F.M."/>
            <person name="Grigoriev I.V."/>
            <person name="Hibbett D.S."/>
        </authorList>
    </citation>
    <scope>NUCLEOTIDE SEQUENCE [LARGE SCALE GENOMIC DNA]</scope>
    <source>
        <strain evidence="2 3">L-15889</strain>
    </source>
</reference>